<proteinExistence type="predicted"/>
<dbReference type="AlphaFoldDB" id="A0A377Y709"/>
<gene>
    <name evidence="1" type="ORF">NCTC5052_05091</name>
</gene>
<dbReference type="EMBL" id="UGLJ01000002">
    <property type="protein sequence ID" value="STT96539.1"/>
    <property type="molecule type" value="Genomic_DNA"/>
</dbReference>
<sequence length="71" mass="8140">MQFGIITCWGKIMRKNNSSAHLFAVRARQLGNPVVMEGFSYNTQGDVAPDAGDNRRTRRMIKAMLRKERKL</sequence>
<accession>A0A377Y709</accession>
<evidence type="ECO:0000313" key="2">
    <source>
        <dbReference type="Proteomes" id="UP000254103"/>
    </source>
</evidence>
<evidence type="ECO:0000313" key="1">
    <source>
        <dbReference type="EMBL" id="STT96539.1"/>
    </source>
</evidence>
<name>A0A377Y709_KLEPN</name>
<protein>
    <submittedName>
        <fullName evidence="1">Uncharacterized protein</fullName>
    </submittedName>
</protein>
<organism evidence="1 2">
    <name type="scientific">Klebsiella pneumoniae</name>
    <dbReference type="NCBI Taxonomy" id="573"/>
    <lineage>
        <taxon>Bacteria</taxon>
        <taxon>Pseudomonadati</taxon>
        <taxon>Pseudomonadota</taxon>
        <taxon>Gammaproteobacteria</taxon>
        <taxon>Enterobacterales</taxon>
        <taxon>Enterobacteriaceae</taxon>
        <taxon>Klebsiella/Raoultella group</taxon>
        <taxon>Klebsiella</taxon>
        <taxon>Klebsiella pneumoniae complex</taxon>
    </lineage>
</organism>
<reference evidence="1 2" key="1">
    <citation type="submission" date="2018-06" db="EMBL/GenBank/DDBJ databases">
        <authorList>
            <consortium name="Pathogen Informatics"/>
            <person name="Doyle S."/>
        </authorList>
    </citation>
    <scope>NUCLEOTIDE SEQUENCE [LARGE SCALE GENOMIC DNA]</scope>
    <source>
        <strain evidence="1 2">NCTC5052</strain>
    </source>
</reference>
<dbReference type="Proteomes" id="UP000254103">
    <property type="component" value="Unassembled WGS sequence"/>
</dbReference>